<evidence type="ECO:0000256" key="2">
    <source>
        <dbReference type="PIRNR" id="PIRNR006241"/>
    </source>
</evidence>
<keyword evidence="1 2" id="KW-0413">Isomerase</keyword>
<dbReference type="InterPro" id="IPR026040">
    <property type="entry name" value="HyI-like"/>
</dbReference>
<evidence type="ECO:0000313" key="4">
    <source>
        <dbReference type="EMBL" id="MFC3291677.1"/>
    </source>
</evidence>
<dbReference type="RefSeq" id="WP_019019021.1">
    <property type="nucleotide sequence ID" value="NZ_BMXD01000005.1"/>
</dbReference>
<dbReference type="InterPro" id="IPR017643">
    <property type="entry name" value="Hydroxypyruvate_isomerase"/>
</dbReference>
<dbReference type="NCBIfam" id="NF043033">
    <property type="entry name" value="OxoTetrIsom"/>
    <property type="match status" value="1"/>
</dbReference>
<keyword evidence="5" id="KW-1185">Reference proteome</keyword>
<reference evidence="5" key="1">
    <citation type="journal article" date="2019" name="Int. J. Syst. Evol. Microbiol.">
        <title>The Global Catalogue of Microorganisms (GCM) 10K type strain sequencing project: providing services to taxonomists for standard genome sequencing and annotation.</title>
        <authorList>
            <consortium name="The Broad Institute Genomics Platform"/>
            <consortium name="The Broad Institute Genome Sequencing Center for Infectious Disease"/>
            <person name="Wu L."/>
            <person name="Ma J."/>
        </authorList>
    </citation>
    <scope>NUCLEOTIDE SEQUENCE [LARGE SCALE GENOMIC DNA]</scope>
    <source>
        <strain evidence="5">KCTC 12847</strain>
    </source>
</reference>
<name>A0ABV7LYM2_9GAMM</name>
<dbReference type="PIRSF" id="PIRSF006241">
    <property type="entry name" value="HyI"/>
    <property type="match status" value="1"/>
</dbReference>
<dbReference type="PANTHER" id="PTHR43489:SF13">
    <property type="entry name" value="HYDROXYPYRUVATE ISOMERASE"/>
    <property type="match status" value="1"/>
</dbReference>
<evidence type="ECO:0000259" key="3">
    <source>
        <dbReference type="Pfam" id="PF01261"/>
    </source>
</evidence>
<dbReference type="EC" id="5.3.1.22" evidence="4"/>
<dbReference type="EMBL" id="JBHRUH010000011">
    <property type="protein sequence ID" value="MFC3291677.1"/>
    <property type="molecule type" value="Genomic_DNA"/>
</dbReference>
<evidence type="ECO:0000256" key="1">
    <source>
        <dbReference type="ARBA" id="ARBA00023235"/>
    </source>
</evidence>
<dbReference type="InterPro" id="IPR013022">
    <property type="entry name" value="Xyl_isomerase-like_TIM-brl"/>
</dbReference>
<dbReference type="Gene3D" id="3.20.20.150">
    <property type="entry name" value="Divalent-metal-dependent TIM barrel enzymes"/>
    <property type="match status" value="1"/>
</dbReference>
<dbReference type="Proteomes" id="UP001595640">
    <property type="component" value="Unassembled WGS sequence"/>
</dbReference>
<protein>
    <submittedName>
        <fullName evidence="4">Hydroxypyruvate isomerase</fullName>
        <ecNumber evidence="4">5.3.1.22</ecNumber>
    </submittedName>
</protein>
<gene>
    <name evidence="4" type="primary">hyi</name>
    <name evidence="4" type="ORF">ACFOEI_06315</name>
</gene>
<organism evidence="4 5">
    <name type="scientific">Modicisalibacter luteus</name>
    <dbReference type="NCBI Taxonomy" id="453962"/>
    <lineage>
        <taxon>Bacteria</taxon>
        <taxon>Pseudomonadati</taxon>
        <taxon>Pseudomonadota</taxon>
        <taxon>Gammaproteobacteria</taxon>
        <taxon>Oceanospirillales</taxon>
        <taxon>Halomonadaceae</taxon>
        <taxon>Modicisalibacter</taxon>
    </lineage>
</organism>
<accession>A0ABV7LYM2</accession>
<dbReference type="InterPro" id="IPR036237">
    <property type="entry name" value="Xyl_isomerase-like_sf"/>
</dbReference>
<sequence>MPKFAANLSMLFTEEDFLDRFKAAAQAGYRGVEYLFPYDYAPAQLKERLDTHGLTQVLHNLPAGDWSAGERGIACHPDRIEEFRTGVDRAIEYATALGCKQVNCLAGIKPEGVSDADARQTLIDNLRFAAHKLEAAGILLLAEPINTRDIPGFFLNRTEQALALFDEVGSDNLKLQYDIYHMQVMEGNLAATLETHLPRVAHIQLADNPGRHEPGTGEINYPFLFRHLERLGYDGWIGCEYKPAATTREGLGWMDGVGV</sequence>
<dbReference type="NCBIfam" id="TIGR03234">
    <property type="entry name" value="OH-pyruv-isom"/>
    <property type="match status" value="1"/>
</dbReference>
<comment type="similarity">
    <text evidence="2">Belongs to the hyi family.</text>
</comment>
<comment type="caution">
    <text evidence="4">The sequence shown here is derived from an EMBL/GenBank/DDBJ whole genome shotgun (WGS) entry which is preliminary data.</text>
</comment>
<dbReference type="GO" id="GO:0008903">
    <property type="term" value="F:hydroxypyruvate isomerase activity"/>
    <property type="evidence" value="ECO:0007669"/>
    <property type="project" value="UniProtKB-EC"/>
</dbReference>
<feature type="domain" description="Xylose isomerase-like TIM barrel" evidence="3">
    <location>
        <begin position="21"/>
        <end position="255"/>
    </location>
</feature>
<proteinExistence type="inferred from homology"/>
<dbReference type="InterPro" id="IPR053398">
    <property type="entry name" value="HPT_OtnI_isomerases"/>
</dbReference>
<dbReference type="PANTHER" id="PTHR43489">
    <property type="entry name" value="ISOMERASE"/>
    <property type="match status" value="1"/>
</dbReference>
<evidence type="ECO:0000313" key="5">
    <source>
        <dbReference type="Proteomes" id="UP001595640"/>
    </source>
</evidence>
<dbReference type="SUPFAM" id="SSF51658">
    <property type="entry name" value="Xylose isomerase-like"/>
    <property type="match status" value="1"/>
</dbReference>
<dbReference type="Pfam" id="PF01261">
    <property type="entry name" value="AP_endonuc_2"/>
    <property type="match status" value="1"/>
</dbReference>
<dbReference type="InterPro" id="IPR050417">
    <property type="entry name" value="Sugar_Epim/Isomerase"/>
</dbReference>